<protein>
    <recommendedName>
        <fullName evidence="7">Major facilitator superfamily (MFS) profile domain-containing protein</fullName>
    </recommendedName>
</protein>
<dbReference type="Proteomes" id="UP000019102">
    <property type="component" value="Unassembled WGS sequence"/>
</dbReference>
<feature type="transmembrane region" description="Helical" evidence="6">
    <location>
        <begin position="156"/>
        <end position="176"/>
    </location>
</feature>
<feature type="transmembrane region" description="Helical" evidence="6">
    <location>
        <begin position="68"/>
        <end position="86"/>
    </location>
</feature>
<accession>W4VLR6</accession>
<dbReference type="AlphaFoldDB" id="W4VLR6"/>
<feature type="transmembrane region" description="Helical" evidence="6">
    <location>
        <begin position="40"/>
        <end position="61"/>
    </location>
</feature>
<comment type="caution">
    <text evidence="8">The sequence shown here is derived from an EMBL/GenBank/DDBJ whole genome shotgun (WGS) entry which is preliminary data.</text>
</comment>
<evidence type="ECO:0000313" key="8">
    <source>
        <dbReference type="EMBL" id="GAE94320.1"/>
    </source>
</evidence>
<feature type="domain" description="Major facilitator superfamily (MFS) profile" evidence="7">
    <location>
        <begin position="84"/>
        <end position="179"/>
    </location>
</feature>
<evidence type="ECO:0000256" key="3">
    <source>
        <dbReference type="ARBA" id="ARBA00022692"/>
    </source>
</evidence>
<gene>
    <name evidence="8" type="ORF">JCM21714_3467</name>
</gene>
<sequence>MFWGGVLFCIAVPAMANTGMTFHIVSILGEAGITRGPSAFILSMMAVVAFPISFLAGFLLERVPLYKLFAFSFFIETIAVVILIVADSFMMAVLFGLARGIAEGIAILCMAIIIPQYFGRENIGSLKGGAGMTSIVIASSLGPLPFGIAFDTFGGYTQILLVMVLFFSVAAVIAWLNRG</sequence>
<evidence type="ECO:0000256" key="1">
    <source>
        <dbReference type="ARBA" id="ARBA00004651"/>
    </source>
</evidence>
<dbReference type="SUPFAM" id="SSF103473">
    <property type="entry name" value="MFS general substrate transporter"/>
    <property type="match status" value="1"/>
</dbReference>
<dbReference type="EMBL" id="BAVS01000022">
    <property type="protein sequence ID" value="GAE94320.1"/>
    <property type="molecule type" value="Genomic_DNA"/>
</dbReference>
<keyword evidence="2" id="KW-0813">Transport</keyword>
<keyword evidence="5 6" id="KW-0472">Membrane</keyword>
<dbReference type="InterPro" id="IPR036259">
    <property type="entry name" value="MFS_trans_sf"/>
</dbReference>
<dbReference type="eggNOG" id="COG2807">
    <property type="taxonomic scope" value="Bacteria"/>
</dbReference>
<dbReference type="STRING" id="1298598.JCM21714_3467"/>
<keyword evidence="3 6" id="KW-0812">Transmembrane</keyword>
<comment type="subcellular location">
    <subcellularLocation>
        <location evidence="1">Cell membrane</location>
        <topology evidence="1">Multi-pass membrane protein</topology>
    </subcellularLocation>
</comment>
<evidence type="ECO:0000313" key="9">
    <source>
        <dbReference type="Proteomes" id="UP000019102"/>
    </source>
</evidence>
<dbReference type="Gene3D" id="1.20.1250.20">
    <property type="entry name" value="MFS general substrate transporter like domains"/>
    <property type="match status" value="1"/>
</dbReference>
<evidence type="ECO:0000256" key="6">
    <source>
        <dbReference type="SAM" id="Phobius"/>
    </source>
</evidence>
<feature type="transmembrane region" description="Helical" evidence="6">
    <location>
        <begin position="92"/>
        <end position="118"/>
    </location>
</feature>
<dbReference type="GO" id="GO:0022857">
    <property type="term" value="F:transmembrane transporter activity"/>
    <property type="evidence" value="ECO:0007669"/>
    <property type="project" value="InterPro"/>
</dbReference>
<dbReference type="GO" id="GO:0005886">
    <property type="term" value="C:plasma membrane"/>
    <property type="evidence" value="ECO:0007669"/>
    <property type="project" value="UniProtKB-SubCell"/>
</dbReference>
<evidence type="ECO:0000259" key="7">
    <source>
        <dbReference type="PROSITE" id="PS50850"/>
    </source>
</evidence>
<proteinExistence type="predicted"/>
<keyword evidence="9" id="KW-1185">Reference proteome</keyword>
<dbReference type="InterPro" id="IPR020846">
    <property type="entry name" value="MFS_dom"/>
</dbReference>
<name>W4VLR6_9BACI</name>
<evidence type="ECO:0000256" key="2">
    <source>
        <dbReference type="ARBA" id="ARBA00022448"/>
    </source>
</evidence>
<dbReference type="PROSITE" id="PS50850">
    <property type="entry name" value="MFS"/>
    <property type="match status" value="1"/>
</dbReference>
<organism evidence="8 9">
    <name type="scientific">Gracilibacillus boraciitolerans JCM 21714</name>
    <dbReference type="NCBI Taxonomy" id="1298598"/>
    <lineage>
        <taxon>Bacteria</taxon>
        <taxon>Bacillati</taxon>
        <taxon>Bacillota</taxon>
        <taxon>Bacilli</taxon>
        <taxon>Bacillales</taxon>
        <taxon>Bacillaceae</taxon>
        <taxon>Gracilibacillus</taxon>
    </lineage>
</organism>
<feature type="transmembrane region" description="Helical" evidence="6">
    <location>
        <begin position="130"/>
        <end position="150"/>
    </location>
</feature>
<reference evidence="8 9" key="1">
    <citation type="journal article" date="2014" name="Genome Announc.">
        <title>Draft Genome Sequence of the Boron-Tolerant and Moderately Halotolerant Bacterium Gracilibacillus boraciitolerans JCM 21714T.</title>
        <authorList>
            <person name="Ahmed I."/>
            <person name="Oshima K."/>
            <person name="Suda W."/>
            <person name="Kitamura K."/>
            <person name="Iida T."/>
            <person name="Ohmori Y."/>
            <person name="Fujiwara T."/>
            <person name="Hattori M."/>
            <person name="Ohkuma M."/>
        </authorList>
    </citation>
    <scope>NUCLEOTIDE SEQUENCE [LARGE SCALE GENOMIC DNA]</scope>
    <source>
        <strain evidence="8 9">JCM 21714</strain>
    </source>
</reference>
<evidence type="ECO:0000256" key="4">
    <source>
        <dbReference type="ARBA" id="ARBA00022989"/>
    </source>
</evidence>
<keyword evidence="4 6" id="KW-1133">Transmembrane helix</keyword>
<evidence type="ECO:0000256" key="5">
    <source>
        <dbReference type="ARBA" id="ARBA00023136"/>
    </source>
</evidence>